<dbReference type="PANTHER" id="PTHR30336">
    <property type="entry name" value="INNER MEMBRANE PROTEIN, PROBABLE PERMEASE"/>
    <property type="match status" value="1"/>
</dbReference>
<dbReference type="EMBL" id="VULZ01000003">
    <property type="protein sequence ID" value="MSS14256.1"/>
    <property type="molecule type" value="Genomic_DNA"/>
</dbReference>
<dbReference type="GO" id="GO:0005886">
    <property type="term" value="C:plasma membrane"/>
    <property type="evidence" value="ECO:0007669"/>
    <property type="project" value="TreeGrafter"/>
</dbReference>
<proteinExistence type="predicted"/>
<dbReference type="GO" id="GO:0043164">
    <property type="term" value="P:Gram-negative-bacterium-type cell wall biogenesis"/>
    <property type="evidence" value="ECO:0007669"/>
    <property type="project" value="TreeGrafter"/>
</dbReference>
<dbReference type="GO" id="GO:0000270">
    <property type="term" value="P:peptidoglycan metabolic process"/>
    <property type="evidence" value="ECO:0007669"/>
    <property type="project" value="TreeGrafter"/>
</dbReference>
<protein>
    <submittedName>
        <fullName evidence="2">YdcF family protein</fullName>
    </submittedName>
</protein>
<dbReference type="Gene3D" id="3.40.50.620">
    <property type="entry name" value="HUPs"/>
    <property type="match status" value="1"/>
</dbReference>
<evidence type="ECO:0000313" key="2">
    <source>
        <dbReference type="EMBL" id="MSS14256.1"/>
    </source>
</evidence>
<reference evidence="2 3" key="1">
    <citation type="submission" date="2019-08" db="EMBL/GenBank/DDBJ databases">
        <title>In-depth cultivation of the pig gut microbiome towards novel bacterial diversity and tailored functional studies.</title>
        <authorList>
            <person name="Wylensek D."/>
            <person name="Hitch T.C.A."/>
            <person name="Clavel T."/>
        </authorList>
    </citation>
    <scope>NUCLEOTIDE SEQUENCE [LARGE SCALE GENOMIC DNA]</scope>
    <source>
        <strain evidence="2 3">Oil+RF-744-WCA-WT-11</strain>
    </source>
</reference>
<gene>
    <name evidence="2" type="ORF">FYJ35_04225</name>
</gene>
<keyword evidence="3" id="KW-1185">Reference proteome</keyword>
<dbReference type="CDD" id="cd06259">
    <property type="entry name" value="YdcF-like"/>
    <property type="match status" value="1"/>
</dbReference>
<name>A0A6L5X5Q3_9FIRM</name>
<dbReference type="AlphaFoldDB" id="A0A6L5X5Q3"/>
<dbReference type="Proteomes" id="UP000481852">
    <property type="component" value="Unassembled WGS sequence"/>
</dbReference>
<sequence>MYLDGITSFIFQEDQPEKADIIFVPGGNYPEAAERAAQLYLEGYAPLICPSGKYSRLKGHFEPSLSSGERPEETACAPDCQTEWEFLSTILIRKGVPGEAILEERQATFTWENAICSRKVCESRHIKVQRAILCCQNWHARRCLMYYGQQFPETQFFVCPVSTRGITRDNWYLDPEKADVVLSEVERCGAQFHEIVRHYREGKSYCRPDDWKSPFGRG</sequence>
<dbReference type="Pfam" id="PF02698">
    <property type="entry name" value="DUF218"/>
    <property type="match status" value="1"/>
</dbReference>
<dbReference type="PANTHER" id="PTHR30336:SF4">
    <property type="entry name" value="ENVELOPE BIOGENESIS FACTOR ELYC"/>
    <property type="match status" value="1"/>
</dbReference>
<evidence type="ECO:0000259" key="1">
    <source>
        <dbReference type="Pfam" id="PF02698"/>
    </source>
</evidence>
<accession>A0A6L5X5Q3</accession>
<organism evidence="2 3">
    <name type="scientific">Porcincola intestinalis</name>
    <dbReference type="NCBI Taxonomy" id="2606632"/>
    <lineage>
        <taxon>Bacteria</taxon>
        <taxon>Bacillati</taxon>
        <taxon>Bacillota</taxon>
        <taxon>Clostridia</taxon>
        <taxon>Lachnospirales</taxon>
        <taxon>Lachnospiraceae</taxon>
        <taxon>Porcincola</taxon>
    </lineage>
</organism>
<comment type="caution">
    <text evidence="2">The sequence shown here is derived from an EMBL/GenBank/DDBJ whole genome shotgun (WGS) entry which is preliminary data.</text>
</comment>
<dbReference type="InterPro" id="IPR051599">
    <property type="entry name" value="Cell_Envelope_Assoc"/>
</dbReference>
<evidence type="ECO:0000313" key="3">
    <source>
        <dbReference type="Proteomes" id="UP000481852"/>
    </source>
</evidence>
<dbReference type="InterPro" id="IPR014729">
    <property type="entry name" value="Rossmann-like_a/b/a_fold"/>
</dbReference>
<feature type="domain" description="DUF218" evidence="1">
    <location>
        <begin position="20"/>
        <end position="174"/>
    </location>
</feature>
<dbReference type="InterPro" id="IPR003848">
    <property type="entry name" value="DUF218"/>
</dbReference>